<dbReference type="InterPro" id="IPR029056">
    <property type="entry name" value="Ribokinase-like"/>
</dbReference>
<organism evidence="1 2">
    <name type="scientific">Hymenobacter coccineus</name>
    <dbReference type="NCBI Taxonomy" id="1908235"/>
    <lineage>
        <taxon>Bacteria</taxon>
        <taxon>Pseudomonadati</taxon>
        <taxon>Bacteroidota</taxon>
        <taxon>Cytophagia</taxon>
        <taxon>Cytophagales</taxon>
        <taxon>Hymenobacteraceae</taxon>
        <taxon>Hymenobacter</taxon>
    </lineage>
</organism>
<dbReference type="OrthoDB" id="9775849at2"/>
<evidence type="ECO:0000313" key="2">
    <source>
        <dbReference type="Proteomes" id="UP000177506"/>
    </source>
</evidence>
<keyword evidence="2" id="KW-1185">Reference proteome</keyword>
<protein>
    <recommendedName>
        <fullName evidence="3">Carbohydrate kinase PfkB domain-containing protein</fullName>
    </recommendedName>
</protein>
<evidence type="ECO:0000313" key="1">
    <source>
        <dbReference type="EMBL" id="OGX91619.1"/>
    </source>
</evidence>
<dbReference type="GO" id="GO:0003824">
    <property type="term" value="F:catalytic activity"/>
    <property type="evidence" value="ECO:0007669"/>
    <property type="project" value="UniProtKB-ARBA"/>
</dbReference>
<proteinExistence type="predicted"/>
<evidence type="ECO:0008006" key="3">
    <source>
        <dbReference type="Google" id="ProtNLM"/>
    </source>
</evidence>
<name>A0A1G1TL57_9BACT</name>
<dbReference type="Proteomes" id="UP000177506">
    <property type="component" value="Unassembled WGS sequence"/>
</dbReference>
<comment type="caution">
    <text evidence="1">The sequence shown here is derived from an EMBL/GenBank/DDBJ whole genome shotgun (WGS) entry which is preliminary data.</text>
</comment>
<dbReference type="SUPFAM" id="SSF53613">
    <property type="entry name" value="Ribokinase-like"/>
    <property type="match status" value="1"/>
</dbReference>
<dbReference type="Gene3D" id="3.40.1190.20">
    <property type="match status" value="1"/>
</dbReference>
<sequence>MLTQLRAEGMDTAGVTVAPGQPSGALINVATGTGENSISVAAGANEYLGPADVEAALADAAPGTVVVLQL</sequence>
<dbReference type="EMBL" id="MDZA01000044">
    <property type="protein sequence ID" value="OGX91619.1"/>
    <property type="molecule type" value="Genomic_DNA"/>
</dbReference>
<accession>A0A1G1TL57</accession>
<gene>
    <name evidence="1" type="ORF">BEN49_04365</name>
</gene>
<dbReference type="AlphaFoldDB" id="A0A1G1TL57"/>
<reference evidence="1 2" key="1">
    <citation type="submission" date="2016-08" db="EMBL/GenBank/DDBJ databases">
        <title>Hymenobacter coccineus sp. nov., Hymenobacter lapidarius sp. nov. and Hymenobacter glacialis sp. nov., isolated from Antarctic soil.</title>
        <authorList>
            <person name="Sedlacek I."/>
            <person name="Kralova S."/>
            <person name="Kyrova K."/>
            <person name="Maslanova I."/>
            <person name="Stankova E."/>
            <person name="Vrbovska V."/>
            <person name="Nemec M."/>
            <person name="Bartak M."/>
            <person name="Svec P."/>
            <person name="Busse H.-J."/>
            <person name="Pantucek R."/>
        </authorList>
    </citation>
    <scope>NUCLEOTIDE SEQUENCE [LARGE SCALE GENOMIC DNA]</scope>
    <source>
        <strain evidence="1 2">CCM 8649</strain>
    </source>
</reference>